<evidence type="ECO:0000256" key="4">
    <source>
        <dbReference type="ARBA" id="ARBA00023163"/>
    </source>
</evidence>
<dbReference type="InterPro" id="IPR036388">
    <property type="entry name" value="WH-like_DNA-bd_sf"/>
</dbReference>
<dbReference type="GO" id="GO:0003677">
    <property type="term" value="F:DNA binding"/>
    <property type="evidence" value="ECO:0007669"/>
    <property type="project" value="InterPro"/>
</dbReference>
<dbReference type="PANTHER" id="PTHR43133:SF51">
    <property type="entry name" value="RNA POLYMERASE SIGMA FACTOR"/>
    <property type="match status" value="1"/>
</dbReference>
<dbReference type="Pfam" id="PF04542">
    <property type="entry name" value="Sigma70_r2"/>
    <property type="match status" value="1"/>
</dbReference>
<keyword evidence="2" id="KW-0805">Transcription regulation</keyword>
<dbReference type="GO" id="GO:0006352">
    <property type="term" value="P:DNA-templated transcription initiation"/>
    <property type="evidence" value="ECO:0007669"/>
    <property type="project" value="InterPro"/>
</dbReference>
<evidence type="ECO:0000313" key="8">
    <source>
        <dbReference type="EMBL" id="RGJ06213.1"/>
    </source>
</evidence>
<dbReference type="InterPro" id="IPR014284">
    <property type="entry name" value="RNA_pol_sigma-70_dom"/>
</dbReference>
<dbReference type="InterPro" id="IPR007627">
    <property type="entry name" value="RNA_pol_sigma70_r2"/>
</dbReference>
<evidence type="ECO:0000313" key="9">
    <source>
        <dbReference type="Proteomes" id="UP000263014"/>
    </source>
</evidence>
<dbReference type="RefSeq" id="WP_006777050.1">
    <property type="nucleotide sequence ID" value="NZ_CABJBJ010000011.1"/>
</dbReference>
<evidence type="ECO:0000313" key="7">
    <source>
        <dbReference type="EMBL" id="MUB62658.1"/>
    </source>
</evidence>
<reference evidence="7 10" key="2">
    <citation type="submission" date="2019-09" db="EMBL/GenBank/DDBJ databases">
        <title>Draft genome sequencing of Hungatella hathewayi 123Y-2.</title>
        <authorList>
            <person name="Lv Q."/>
            <person name="Li S."/>
        </authorList>
    </citation>
    <scope>NUCLEOTIDE SEQUENCE [LARGE SCALE GENOMIC DNA]</scope>
    <source>
        <strain evidence="7 10">123Y-2</strain>
    </source>
</reference>
<dbReference type="OrthoDB" id="9795666at2"/>
<evidence type="ECO:0000259" key="6">
    <source>
        <dbReference type="Pfam" id="PF08281"/>
    </source>
</evidence>
<dbReference type="Gene3D" id="1.10.10.10">
    <property type="entry name" value="Winged helix-like DNA-binding domain superfamily/Winged helix DNA-binding domain"/>
    <property type="match status" value="1"/>
</dbReference>
<dbReference type="GeneID" id="93150331"/>
<reference evidence="8 9" key="1">
    <citation type="submission" date="2018-08" db="EMBL/GenBank/DDBJ databases">
        <title>A genome reference for cultivated species of the human gut microbiota.</title>
        <authorList>
            <person name="Zou Y."/>
            <person name="Xue W."/>
            <person name="Luo G."/>
        </authorList>
    </citation>
    <scope>NUCLEOTIDE SEQUENCE [LARGE SCALE GENOMIC DNA]</scope>
    <source>
        <strain evidence="8 9">TM09-12</strain>
    </source>
</reference>
<dbReference type="GO" id="GO:0016987">
    <property type="term" value="F:sigma factor activity"/>
    <property type="evidence" value="ECO:0007669"/>
    <property type="project" value="UniProtKB-KW"/>
</dbReference>
<dbReference type="PANTHER" id="PTHR43133">
    <property type="entry name" value="RNA POLYMERASE ECF-TYPE SIGMA FACTO"/>
    <property type="match status" value="1"/>
</dbReference>
<dbReference type="SUPFAM" id="SSF88946">
    <property type="entry name" value="Sigma2 domain of RNA polymerase sigma factors"/>
    <property type="match status" value="1"/>
</dbReference>
<protein>
    <submittedName>
        <fullName evidence="7 8">RNA polymerase sigma factor</fullName>
    </submittedName>
</protein>
<sequence>MDREELFLKYMDQIYRMAFFMLSNTHDAEDAVQETYVRMLVKKPKFADEEHGKAWLLRVCINICKNQIRFWKRHPQYELEEIPIKIDSFKEWELLHEISRLRGKSKEVLILFAVEGYSIKEISAMLKISESAIKKRLQRGREELSRQLGVRQ</sequence>
<gene>
    <name evidence="8" type="ORF">DXD79_08765</name>
    <name evidence="7" type="ORF">GNE07_06220</name>
</gene>
<evidence type="ECO:0000256" key="3">
    <source>
        <dbReference type="ARBA" id="ARBA00023082"/>
    </source>
</evidence>
<dbReference type="CDD" id="cd06171">
    <property type="entry name" value="Sigma70_r4"/>
    <property type="match status" value="1"/>
</dbReference>
<dbReference type="Pfam" id="PF08281">
    <property type="entry name" value="Sigma70_r4_2"/>
    <property type="match status" value="1"/>
</dbReference>
<dbReference type="SUPFAM" id="SSF88659">
    <property type="entry name" value="Sigma3 and sigma4 domains of RNA polymerase sigma factors"/>
    <property type="match status" value="1"/>
</dbReference>
<feature type="domain" description="RNA polymerase sigma-70 region 2" evidence="5">
    <location>
        <begin position="6"/>
        <end position="69"/>
    </location>
</feature>
<dbReference type="Proteomes" id="UP000263014">
    <property type="component" value="Unassembled WGS sequence"/>
</dbReference>
<evidence type="ECO:0000313" key="10">
    <source>
        <dbReference type="Proteomes" id="UP000434223"/>
    </source>
</evidence>
<dbReference type="NCBIfam" id="TIGR02937">
    <property type="entry name" value="sigma70-ECF"/>
    <property type="match status" value="1"/>
</dbReference>
<comment type="caution">
    <text evidence="8">The sequence shown here is derived from an EMBL/GenBank/DDBJ whole genome shotgun (WGS) entry which is preliminary data.</text>
</comment>
<feature type="domain" description="RNA polymerase sigma factor 70 region 4 type 2" evidence="6">
    <location>
        <begin position="93"/>
        <end position="144"/>
    </location>
</feature>
<keyword evidence="4" id="KW-0804">Transcription</keyword>
<proteinExistence type="inferred from homology"/>
<dbReference type="InterPro" id="IPR013249">
    <property type="entry name" value="RNA_pol_sigma70_r4_t2"/>
</dbReference>
<evidence type="ECO:0000256" key="2">
    <source>
        <dbReference type="ARBA" id="ARBA00023015"/>
    </source>
</evidence>
<dbReference type="EMBL" id="QSON01000003">
    <property type="protein sequence ID" value="RGJ06213.1"/>
    <property type="molecule type" value="Genomic_DNA"/>
</dbReference>
<dbReference type="InterPro" id="IPR013324">
    <property type="entry name" value="RNA_pol_sigma_r3/r4-like"/>
</dbReference>
<organism evidence="8 9">
    <name type="scientific">Hungatella hathewayi</name>
    <dbReference type="NCBI Taxonomy" id="154046"/>
    <lineage>
        <taxon>Bacteria</taxon>
        <taxon>Bacillati</taxon>
        <taxon>Bacillota</taxon>
        <taxon>Clostridia</taxon>
        <taxon>Lachnospirales</taxon>
        <taxon>Lachnospiraceae</taxon>
        <taxon>Hungatella</taxon>
    </lineage>
</organism>
<dbReference type="InterPro" id="IPR013325">
    <property type="entry name" value="RNA_pol_sigma_r2"/>
</dbReference>
<evidence type="ECO:0000256" key="1">
    <source>
        <dbReference type="ARBA" id="ARBA00010641"/>
    </source>
</evidence>
<comment type="similarity">
    <text evidence="1">Belongs to the sigma-70 factor family. ECF subfamily.</text>
</comment>
<dbReference type="InterPro" id="IPR039425">
    <property type="entry name" value="RNA_pol_sigma-70-like"/>
</dbReference>
<dbReference type="AlphaFoldDB" id="A0A374PB88"/>
<dbReference type="Gene3D" id="1.10.1740.10">
    <property type="match status" value="1"/>
</dbReference>
<evidence type="ECO:0000259" key="5">
    <source>
        <dbReference type="Pfam" id="PF04542"/>
    </source>
</evidence>
<dbReference type="EMBL" id="WNME01000003">
    <property type="protein sequence ID" value="MUB62658.1"/>
    <property type="molecule type" value="Genomic_DNA"/>
</dbReference>
<name>A0A374PB88_9FIRM</name>
<keyword evidence="3" id="KW-0731">Sigma factor</keyword>
<accession>A0A374PB88</accession>
<dbReference type="Proteomes" id="UP000434223">
    <property type="component" value="Unassembled WGS sequence"/>
</dbReference>